<dbReference type="PANTHER" id="PTHR10395:SF7">
    <property type="entry name" value="5-HYDROXYISOURATE HYDROLASE"/>
    <property type="match status" value="1"/>
</dbReference>
<organism evidence="2 3">
    <name type="scientific">Nonomuraea bangladeshensis</name>
    <dbReference type="NCBI Taxonomy" id="404385"/>
    <lineage>
        <taxon>Bacteria</taxon>
        <taxon>Bacillati</taxon>
        <taxon>Actinomycetota</taxon>
        <taxon>Actinomycetes</taxon>
        <taxon>Streptosporangiales</taxon>
        <taxon>Streptosporangiaceae</taxon>
        <taxon>Nonomuraea</taxon>
    </lineage>
</organism>
<gene>
    <name evidence="2" type="ORF">AB0K40_45460</name>
</gene>
<dbReference type="Pfam" id="PF00576">
    <property type="entry name" value="Transthyretin"/>
    <property type="match status" value="1"/>
</dbReference>
<evidence type="ECO:0000313" key="3">
    <source>
        <dbReference type="Proteomes" id="UP001552427"/>
    </source>
</evidence>
<dbReference type="SUPFAM" id="SSF49472">
    <property type="entry name" value="Transthyretin (synonym: prealbumin)"/>
    <property type="match status" value="1"/>
</dbReference>
<feature type="domain" description="Transthyretin/hydroxyisourate hydrolase" evidence="1">
    <location>
        <begin position="3"/>
        <end position="108"/>
    </location>
</feature>
<dbReference type="Proteomes" id="UP001552427">
    <property type="component" value="Unassembled WGS sequence"/>
</dbReference>
<dbReference type="GO" id="GO:0033971">
    <property type="term" value="F:hydroxyisourate hydrolase activity"/>
    <property type="evidence" value="ECO:0007669"/>
    <property type="project" value="UniProtKB-EC"/>
</dbReference>
<keyword evidence="2" id="KW-0378">Hydrolase</keyword>
<dbReference type="PANTHER" id="PTHR10395">
    <property type="entry name" value="URICASE AND TRANSTHYRETIN-RELATED"/>
    <property type="match status" value="1"/>
</dbReference>
<evidence type="ECO:0000259" key="1">
    <source>
        <dbReference type="Pfam" id="PF00576"/>
    </source>
</evidence>
<comment type="caution">
    <text evidence="2">The sequence shown here is derived from an EMBL/GenBank/DDBJ whole genome shotgun (WGS) entry which is preliminary data.</text>
</comment>
<dbReference type="InterPro" id="IPR023416">
    <property type="entry name" value="Transthyretin/HIU_hydrolase_d"/>
</dbReference>
<dbReference type="RefSeq" id="WP_364463469.1">
    <property type="nucleotide sequence ID" value="NZ_JBFARM010000020.1"/>
</dbReference>
<protein>
    <submittedName>
        <fullName evidence="2">Hydroxyisourate hydrolase</fullName>
        <ecNumber evidence="2">3.5.2.17</ecNumber>
    </submittedName>
</protein>
<proteinExistence type="predicted"/>
<dbReference type="EC" id="3.5.2.17" evidence="2"/>
<evidence type="ECO:0000313" key="2">
    <source>
        <dbReference type="EMBL" id="MEV4292802.1"/>
    </source>
</evidence>
<keyword evidence="3" id="KW-1185">Reference proteome</keyword>
<name>A0ABV3HJS9_9ACTN</name>
<dbReference type="EMBL" id="JBFARM010000020">
    <property type="protein sequence ID" value="MEV4292802.1"/>
    <property type="molecule type" value="Genomic_DNA"/>
</dbReference>
<dbReference type="InterPro" id="IPR036817">
    <property type="entry name" value="Transthyretin/HIU_hydrolase_sf"/>
</dbReference>
<reference evidence="2 3" key="1">
    <citation type="submission" date="2024-06" db="EMBL/GenBank/DDBJ databases">
        <title>The Natural Products Discovery Center: Release of the First 8490 Sequenced Strains for Exploring Actinobacteria Biosynthetic Diversity.</title>
        <authorList>
            <person name="Kalkreuter E."/>
            <person name="Kautsar S.A."/>
            <person name="Yang D."/>
            <person name="Bader C.D."/>
            <person name="Teijaro C.N."/>
            <person name="Fluegel L."/>
            <person name="Davis C.M."/>
            <person name="Simpson J.R."/>
            <person name="Lauterbach L."/>
            <person name="Steele A.D."/>
            <person name="Gui C."/>
            <person name="Meng S."/>
            <person name="Li G."/>
            <person name="Viehrig K."/>
            <person name="Ye F."/>
            <person name="Su P."/>
            <person name="Kiefer A.F."/>
            <person name="Nichols A."/>
            <person name="Cepeda A.J."/>
            <person name="Yan W."/>
            <person name="Fan B."/>
            <person name="Jiang Y."/>
            <person name="Adhikari A."/>
            <person name="Zheng C.-J."/>
            <person name="Schuster L."/>
            <person name="Cowan T.M."/>
            <person name="Smanski M.J."/>
            <person name="Chevrette M.G."/>
            <person name="De Carvalho L.P.S."/>
            <person name="Shen B."/>
        </authorList>
    </citation>
    <scope>NUCLEOTIDE SEQUENCE [LARGE SCALE GENOMIC DNA]</scope>
    <source>
        <strain evidence="2 3">NPDC049574</strain>
    </source>
</reference>
<accession>A0ABV3HJS9</accession>
<sequence length="111" mass="12575">MRITAQARDMVYGRGAAGIAARLELETREEWRVVTTVEADSSGHLLDWECGDFHRGLYRIVFDSDRYFVALGLQAVYPDITVIFRTIDEIDCQIQVAIAPYSYSTYFGVDG</sequence>
<dbReference type="Gene3D" id="2.60.40.180">
    <property type="entry name" value="Transthyretin/hydroxyisourate hydrolase domain"/>
    <property type="match status" value="1"/>
</dbReference>